<proteinExistence type="predicted"/>
<organism evidence="1 2">
    <name type="scientific">Amylocarpus encephaloides</name>
    <dbReference type="NCBI Taxonomy" id="45428"/>
    <lineage>
        <taxon>Eukaryota</taxon>
        <taxon>Fungi</taxon>
        <taxon>Dikarya</taxon>
        <taxon>Ascomycota</taxon>
        <taxon>Pezizomycotina</taxon>
        <taxon>Leotiomycetes</taxon>
        <taxon>Helotiales</taxon>
        <taxon>Helotiales incertae sedis</taxon>
        <taxon>Amylocarpus</taxon>
    </lineage>
</organism>
<comment type="caution">
    <text evidence="1">The sequence shown here is derived from an EMBL/GenBank/DDBJ whole genome shotgun (WGS) entry which is preliminary data.</text>
</comment>
<dbReference type="AlphaFoldDB" id="A0A9P8C1U4"/>
<reference evidence="1" key="1">
    <citation type="journal article" date="2021" name="IMA Fungus">
        <title>Genomic characterization of three marine fungi, including Emericellopsis atlantica sp. nov. with signatures of a generalist lifestyle and marine biomass degradation.</title>
        <authorList>
            <person name="Hagestad O.C."/>
            <person name="Hou L."/>
            <person name="Andersen J.H."/>
            <person name="Hansen E.H."/>
            <person name="Altermark B."/>
            <person name="Li C."/>
            <person name="Kuhnert E."/>
            <person name="Cox R.J."/>
            <person name="Crous P.W."/>
            <person name="Spatafora J.W."/>
            <person name="Lail K."/>
            <person name="Amirebrahimi M."/>
            <person name="Lipzen A."/>
            <person name="Pangilinan J."/>
            <person name="Andreopoulos W."/>
            <person name="Hayes R.D."/>
            <person name="Ng V."/>
            <person name="Grigoriev I.V."/>
            <person name="Jackson S.A."/>
            <person name="Sutton T.D.S."/>
            <person name="Dobson A.D.W."/>
            <person name="Rama T."/>
        </authorList>
    </citation>
    <scope>NUCLEOTIDE SEQUENCE</scope>
    <source>
        <strain evidence="1">TRa018bII</strain>
    </source>
</reference>
<keyword evidence="2" id="KW-1185">Reference proteome</keyword>
<dbReference type="Proteomes" id="UP000824998">
    <property type="component" value="Unassembled WGS sequence"/>
</dbReference>
<sequence length="218" mass="24511">MSKPATRNQPALYLYGGIHRTRHPNPLTSPFSTSTSCRTHYSRSPLHPGAPSAGSPPVCLSCDQISRAWLWPARVIILNCHLAGRRLGGAIVALRCWISRARASRTWEDGQGKTKLEVEGWLWVRPSLGDCKLMENMRHTQGVPKKCFERSVYDVVMSRPRRGPFSLKDDRQKGARGKVMLTYRAFAIDDNIGSSCAFDYERMSGVLSIKRKVVLRNV</sequence>
<gene>
    <name evidence="1" type="ORF">BJ875DRAFT_145417</name>
</gene>
<evidence type="ECO:0000313" key="1">
    <source>
        <dbReference type="EMBL" id="KAG9230684.1"/>
    </source>
</evidence>
<protein>
    <submittedName>
        <fullName evidence="1">Uncharacterized protein</fullName>
    </submittedName>
</protein>
<dbReference type="EMBL" id="MU251652">
    <property type="protein sequence ID" value="KAG9230684.1"/>
    <property type="molecule type" value="Genomic_DNA"/>
</dbReference>
<accession>A0A9P8C1U4</accession>
<name>A0A9P8C1U4_9HELO</name>
<evidence type="ECO:0000313" key="2">
    <source>
        <dbReference type="Proteomes" id="UP000824998"/>
    </source>
</evidence>